<feature type="compositionally biased region" description="Polar residues" evidence="4">
    <location>
        <begin position="753"/>
        <end position="768"/>
    </location>
</feature>
<name>A0A6J0BDI8_NEOLC</name>
<evidence type="ECO:0000313" key="5">
    <source>
        <dbReference type="Proteomes" id="UP000829291"/>
    </source>
</evidence>
<feature type="compositionally biased region" description="Low complexity" evidence="4">
    <location>
        <begin position="878"/>
        <end position="893"/>
    </location>
</feature>
<dbReference type="AlphaFoldDB" id="A0A6J0BDI8"/>
<evidence type="ECO:0000256" key="2">
    <source>
        <dbReference type="ARBA" id="ARBA00023054"/>
    </source>
</evidence>
<feature type="region of interest" description="Disordered" evidence="4">
    <location>
        <begin position="599"/>
        <end position="711"/>
    </location>
</feature>
<feature type="region of interest" description="Disordered" evidence="4">
    <location>
        <begin position="498"/>
        <end position="550"/>
    </location>
</feature>
<evidence type="ECO:0000256" key="4">
    <source>
        <dbReference type="SAM" id="MobiDB-lite"/>
    </source>
</evidence>
<organism evidence="6">
    <name type="scientific">Neodiprion lecontei</name>
    <name type="common">Redheaded pine sawfly</name>
    <dbReference type="NCBI Taxonomy" id="441921"/>
    <lineage>
        <taxon>Eukaryota</taxon>
        <taxon>Metazoa</taxon>
        <taxon>Ecdysozoa</taxon>
        <taxon>Arthropoda</taxon>
        <taxon>Hexapoda</taxon>
        <taxon>Insecta</taxon>
        <taxon>Pterygota</taxon>
        <taxon>Neoptera</taxon>
        <taxon>Endopterygota</taxon>
        <taxon>Hymenoptera</taxon>
        <taxon>Tenthredinoidea</taxon>
        <taxon>Diprionidae</taxon>
        <taxon>Diprioninae</taxon>
        <taxon>Neodiprion</taxon>
    </lineage>
</organism>
<feature type="region of interest" description="Disordered" evidence="4">
    <location>
        <begin position="730"/>
        <end position="798"/>
    </location>
</feature>
<protein>
    <submittedName>
        <fullName evidence="6">Uncharacterized protein LOC107218750 isoform X1</fullName>
    </submittedName>
</protein>
<dbReference type="Proteomes" id="UP000829291">
    <property type="component" value="Chromosome 4"/>
</dbReference>
<comment type="similarity">
    <text evidence="1">Belongs to the CDR2 family.</text>
</comment>
<dbReference type="InParanoid" id="A0A6J0BDI8"/>
<proteinExistence type="inferred from homology"/>
<feature type="coiled-coil region" evidence="3">
    <location>
        <begin position="112"/>
        <end position="223"/>
    </location>
</feature>
<dbReference type="GeneID" id="107218750"/>
<dbReference type="CTD" id="136039910"/>
<feature type="compositionally biased region" description="Polar residues" evidence="4">
    <location>
        <begin position="625"/>
        <end position="637"/>
    </location>
</feature>
<feature type="region of interest" description="Disordered" evidence="4">
    <location>
        <begin position="248"/>
        <end position="267"/>
    </location>
</feature>
<dbReference type="PANTHER" id="PTHR19232:SF7">
    <property type="entry name" value="CENTROCORTIN, ISOFORM A"/>
    <property type="match status" value="1"/>
</dbReference>
<dbReference type="PANTHER" id="PTHR19232">
    <property type="entry name" value="CENTROCORTIN FAMILY MEMBER"/>
    <property type="match status" value="1"/>
</dbReference>
<keyword evidence="5" id="KW-1185">Reference proteome</keyword>
<reference evidence="6" key="1">
    <citation type="submission" date="2025-08" db="UniProtKB">
        <authorList>
            <consortium name="RefSeq"/>
        </authorList>
    </citation>
    <scope>IDENTIFICATION</scope>
    <source>
        <tissue evidence="6">Thorax and Abdomen</tissue>
    </source>
</reference>
<sequence length="893" mass="98887">MRVVTRSLIGAGACVTAFPVFHVVEAFDFASERDKVVGKSCRSNLSRCPLVVAPCSYTLILTGGIGTRATFGQSEAARMASFNDLKTEWSMLCQECTDCWTKTDLQLAAELGKTLLERNKELENHLKQQQNTIDEQAQEIEYMKKQTAALREVNDSRLRVYEQLEVSIQDLERANHRLALENSTDKKQIKSQSFNIETLEARCEELQRKLDELAAEHETLLRRHRTNDHTNNLPNRVTAIWQAKVSQDGSIEEDAAPPSPLPEKSADTSIRELASTLASDDEITELLRQLHEARNQRAREKKRVAELGEQLNSILQENSSLEEQLNMWRHKAEDMKNLQEEISTLEEVRQGLLCGRCLRGVDNRTHDALSIMLDQEEDDDLSLIESMTTESYRESDTPLPQEVGQKFQEEEVEDNPYRVLVEKYEALLEVQRHPAPCRKANGGGAGGCLSLQEELVMSGDFNSFINGSSSNQQESPPTQVASIKREVCALPAPKSTAIETRGNKGLRSACKKPFSGTPTDLSEAESSSSGFSDETSNKATQTDDPRSGSLLCSIADGEDCKFSIYDDASPIESRFRKTPEYRQLFREIFGVLKRAAEAKDEGEKLPLLDDAPGSSPSRVPPVSVDGNNYSSHQSTLKENAPSEFTDDNQSVVSSVVSEPPYRSTPDFGAQKTGRHEPSQSAKPANNSSSSVNGTEEQTKANGIGTRQGIHLTPIKRQPLEYLSVGVNVRKKSSAKKNSSTKRMQVGAGERPTTPDSAQATNSNRTKPNSAGRRRFRAPNFGPEQAENGGSNGAVWNGNTLNFFPSKTIGKDTMQSNGGTPPNTKQSNCSFVRYVSEHHSTTYEYRPGTASAEVARLKRLEMSYAEALRMPNKPKTSPNSNSSSSINRSINRRH</sequence>
<evidence type="ECO:0000256" key="1">
    <source>
        <dbReference type="ARBA" id="ARBA00009019"/>
    </source>
</evidence>
<accession>A0A6J0BDI8</accession>
<dbReference type="FunCoup" id="A0A6J0BDI8">
    <property type="interactions" value="17"/>
</dbReference>
<feature type="region of interest" description="Disordered" evidence="4">
    <location>
        <begin position="868"/>
        <end position="893"/>
    </location>
</feature>
<feature type="compositionally biased region" description="Low complexity" evidence="4">
    <location>
        <begin position="612"/>
        <end position="624"/>
    </location>
</feature>
<evidence type="ECO:0000256" key="3">
    <source>
        <dbReference type="SAM" id="Coils"/>
    </source>
</evidence>
<dbReference type="RefSeq" id="XP_015512222.1">
    <property type="nucleotide sequence ID" value="XM_015656736.2"/>
</dbReference>
<feature type="compositionally biased region" description="Polar residues" evidence="4">
    <location>
        <begin position="678"/>
        <end position="695"/>
    </location>
</feature>
<dbReference type="OrthoDB" id="10059415at2759"/>
<feature type="coiled-coil region" evidence="3">
    <location>
        <begin position="283"/>
        <end position="338"/>
    </location>
</feature>
<keyword evidence="2 3" id="KW-0175">Coiled coil</keyword>
<dbReference type="InterPro" id="IPR026079">
    <property type="entry name" value="CDR2"/>
</dbReference>
<feature type="compositionally biased region" description="Low complexity" evidence="4">
    <location>
        <begin position="524"/>
        <end position="534"/>
    </location>
</feature>
<evidence type="ECO:0000313" key="6">
    <source>
        <dbReference type="RefSeq" id="XP_015512222.1"/>
    </source>
</evidence>
<gene>
    <name evidence="6" type="primary">LOC107218750</name>
</gene>
<dbReference type="KEGG" id="nlo:107218750"/>